<sequence length="269" mass="29643">MGVTIDDVSHIITGDAVVLDLRPARLPTRVLAVLPDLLIILALSYGWWWVQRQATGASDAGFTSVVLIGQIIILFAVPISIEVLTKGRSLGKWMMGLRAVRDDGGPLRFRQSLIRGLAFWLLDFAPWTGLLGGIVSATLHPHGKRLGDLLSGSMVVRTRAPRMTGETPSPDPTLRDWTDTLELSRLDDELVAAARYVVLRGPRMRPAPARQLALDVAGQVERKIAPQPPTVLPPEQFLAEVLSELNRRSRTRHTSRRVPTADQLPAGWR</sequence>
<evidence type="ECO:0000256" key="3">
    <source>
        <dbReference type="ARBA" id="ARBA00022989"/>
    </source>
</evidence>
<comment type="caution">
    <text evidence="9">The sequence shown here is derived from an EMBL/GenBank/DDBJ whole genome shotgun (WGS) entry which is preliminary data.</text>
</comment>
<evidence type="ECO:0000256" key="5">
    <source>
        <dbReference type="SAM" id="MobiDB-lite"/>
    </source>
</evidence>
<keyword evidence="4 6" id="KW-0472">Membrane</keyword>
<evidence type="ECO:0000313" key="8">
    <source>
        <dbReference type="EMBL" id="OYN87855.1"/>
    </source>
</evidence>
<reference evidence="10 11" key="1">
    <citation type="submission" date="2017-07" db="EMBL/GenBank/DDBJ databases">
        <title>Draft whole genome sequences of clinical Proprionibacteriaceae strains.</title>
        <authorList>
            <person name="Bernier A.-M."/>
            <person name="Bernard K."/>
            <person name="Domingo M.-C."/>
        </authorList>
    </citation>
    <scope>NUCLEOTIDE SEQUENCE [LARGE SCALE GENOMIC DNA]</scope>
    <source>
        <strain evidence="9 10">NML 150081</strain>
        <strain evidence="8 11">NML 160184</strain>
    </source>
</reference>
<feature type="transmembrane region" description="Helical" evidence="6">
    <location>
        <begin position="30"/>
        <end position="50"/>
    </location>
</feature>
<evidence type="ECO:0000259" key="7">
    <source>
        <dbReference type="Pfam" id="PF06271"/>
    </source>
</evidence>
<dbReference type="Proteomes" id="UP000216533">
    <property type="component" value="Unassembled WGS sequence"/>
</dbReference>
<dbReference type="PANTHER" id="PTHR38480:SF1">
    <property type="entry name" value="SLR0254 PROTEIN"/>
    <property type="match status" value="1"/>
</dbReference>
<evidence type="ECO:0000256" key="2">
    <source>
        <dbReference type="ARBA" id="ARBA00022692"/>
    </source>
</evidence>
<evidence type="ECO:0000313" key="11">
    <source>
        <dbReference type="Proteomes" id="UP000216533"/>
    </source>
</evidence>
<proteinExistence type="predicted"/>
<dbReference type="EMBL" id="NMVI01000015">
    <property type="protein sequence ID" value="OYN87855.1"/>
    <property type="molecule type" value="Genomic_DNA"/>
</dbReference>
<feature type="transmembrane region" description="Helical" evidence="6">
    <location>
        <begin position="117"/>
        <end position="139"/>
    </location>
</feature>
<gene>
    <name evidence="9" type="ORF">CGZ91_01205</name>
    <name evidence="8" type="ORF">CGZ92_06240</name>
</gene>
<feature type="domain" description="RDD" evidence="7">
    <location>
        <begin position="25"/>
        <end position="151"/>
    </location>
</feature>
<keyword evidence="10" id="KW-1185">Reference proteome</keyword>
<comment type="subcellular location">
    <subcellularLocation>
        <location evidence="1">Membrane</location>
        <topology evidence="1">Multi-pass membrane protein</topology>
    </subcellularLocation>
</comment>
<dbReference type="Proteomes" id="UP000216300">
    <property type="component" value="Unassembled WGS sequence"/>
</dbReference>
<evidence type="ECO:0000256" key="6">
    <source>
        <dbReference type="SAM" id="Phobius"/>
    </source>
</evidence>
<protein>
    <recommendedName>
        <fullName evidence="7">RDD domain-containing protein</fullName>
    </recommendedName>
</protein>
<accession>A0A255EE81</accession>
<dbReference type="PANTHER" id="PTHR38480">
    <property type="entry name" value="SLR0254 PROTEIN"/>
    <property type="match status" value="1"/>
</dbReference>
<evidence type="ECO:0000313" key="9">
    <source>
        <dbReference type="EMBL" id="OYN92156.1"/>
    </source>
</evidence>
<feature type="transmembrane region" description="Helical" evidence="6">
    <location>
        <begin position="62"/>
        <end position="85"/>
    </location>
</feature>
<accession>A0A255EKV5</accession>
<dbReference type="GO" id="GO:0016020">
    <property type="term" value="C:membrane"/>
    <property type="evidence" value="ECO:0007669"/>
    <property type="project" value="UniProtKB-SubCell"/>
</dbReference>
<dbReference type="InterPro" id="IPR010432">
    <property type="entry name" value="RDD"/>
</dbReference>
<evidence type="ECO:0000256" key="1">
    <source>
        <dbReference type="ARBA" id="ARBA00004141"/>
    </source>
</evidence>
<dbReference type="Pfam" id="PF06271">
    <property type="entry name" value="RDD"/>
    <property type="match status" value="1"/>
</dbReference>
<dbReference type="AlphaFoldDB" id="A0A255EKV5"/>
<feature type="region of interest" description="Disordered" evidence="5">
    <location>
        <begin position="248"/>
        <end position="269"/>
    </location>
</feature>
<dbReference type="OrthoDB" id="9787732at2"/>
<evidence type="ECO:0000256" key="4">
    <source>
        <dbReference type="ARBA" id="ARBA00023136"/>
    </source>
</evidence>
<organism evidence="9 10">
    <name type="scientific">Parenemella sanctibonifatiensis</name>
    <dbReference type="NCBI Taxonomy" id="2016505"/>
    <lineage>
        <taxon>Bacteria</taxon>
        <taxon>Bacillati</taxon>
        <taxon>Actinomycetota</taxon>
        <taxon>Actinomycetes</taxon>
        <taxon>Propionibacteriales</taxon>
        <taxon>Propionibacteriaceae</taxon>
        <taxon>Parenemella</taxon>
    </lineage>
</organism>
<evidence type="ECO:0000313" key="10">
    <source>
        <dbReference type="Proteomes" id="UP000216300"/>
    </source>
</evidence>
<keyword evidence="3 6" id="KW-1133">Transmembrane helix</keyword>
<name>A0A255EKV5_9ACTN</name>
<keyword evidence="2 6" id="KW-0812">Transmembrane</keyword>
<dbReference type="EMBL" id="NMVJ01000001">
    <property type="protein sequence ID" value="OYN92156.1"/>
    <property type="molecule type" value="Genomic_DNA"/>
</dbReference>